<comment type="caution">
    <text evidence="3">The sequence shown here is derived from an EMBL/GenBank/DDBJ whole genome shotgun (WGS) entry which is preliminary data.</text>
</comment>
<name>A0ABR2GTD7_9EUKA</name>
<keyword evidence="1" id="KW-0812">Transmembrane</keyword>
<keyword evidence="1" id="KW-1133">Transmembrane helix</keyword>
<accession>A0ABR2GTD7</accession>
<feature type="transmembrane region" description="Helical" evidence="1">
    <location>
        <begin position="70"/>
        <end position="91"/>
    </location>
</feature>
<dbReference type="EMBL" id="JAPFFF010000065">
    <property type="protein sequence ID" value="KAK8836480.1"/>
    <property type="molecule type" value="Genomic_DNA"/>
</dbReference>
<gene>
    <name evidence="2" type="ORF">M9Y10_017303</name>
    <name evidence="3" type="ORF">M9Y10_037739</name>
</gene>
<reference evidence="3 4" key="1">
    <citation type="submission" date="2024-04" db="EMBL/GenBank/DDBJ databases">
        <title>Tritrichomonas musculus Genome.</title>
        <authorList>
            <person name="Alves-Ferreira E."/>
            <person name="Grigg M."/>
            <person name="Lorenzi H."/>
            <person name="Galac M."/>
        </authorList>
    </citation>
    <scope>NUCLEOTIDE SEQUENCE [LARGE SCALE GENOMIC DNA]</scope>
    <source>
        <strain evidence="3 4">EAF2021</strain>
    </source>
</reference>
<evidence type="ECO:0000313" key="2">
    <source>
        <dbReference type="EMBL" id="KAK8835174.1"/>
    </source>
</evidence>
<evidence type="ECO:0000313" key="3">
    <source>
        <dbReference type="EMBL" id="KAK8836480.1"/>
    </source>
</evidence>
<organism evidence="3 4">
    <name type="scientific">Tritrichomonas musculus</name>
    <dbReference type="NCBI Taxonomy" id="1915356"/>
    <lineage>
        <taxon>Eukaryota</taxon>
        <taxon>Metamonada</taxon>
        <taxon>Parabasalia</taxon>
        <taxon>Tritrichomonadida</taxon>
        <taxon>Tritrichomonadidae</taxon>
        <taxon>Tritrichomonas</taxon>
    </lineage>
</organism>
<dbReference type="Proteomes" id="UP001470230">
    <property type="component" value="Unassembled WGS sequence"/>
</dbReference>
<dbReference type="EMBL" id="JAPFFF010000217">
    <property type="protein sequence ID" value="KAK8835174.1"/>
    <property type="molecule type" value="Genomic_DNA"/>
</dbReference>
<keyword evidence="1" id="KW-0472">Membrane</keyword>
<proteinExistence type="predicted"/>
<evidence type="ECO:0000313" key="4">
    <source>
        <dbReference type="Proteomes" id="UP001470230"/>
    </source>
</evidence>
<protein>
    <submittedName>
        <fullName evidence="3">Uncharacterized protein</fullName>
    </submittedName>
</protein>
<evidence type="ECO:0000256" key="1">
    <source>
        <dbReference type="SAM" id="Phobius"/>
    </source>
</evidence>
<sequence length="181" mass="20358">MLHFSESNGFSESAKFSKSEVFSYSSSFSKSSSFTESKEFSQSDRITKSIDFSSSEVSPLIEYAGKSNKGVVIGAVVGAGVIAGVVAFFLIKRRRSLQEDAANMMNETDASISSLDLNQLSLEELGDLFQNDIYSTKFDSSTTVNFIKEIKREKMKNQERMTNFENEIHEKLVEIEKNCFW</sequence>
<keyword evidence="4" id="KW-1185">Reference proteome</keyword>